<evidence type="ECO:0000256" key="4">
    <source>
        <dbReference type="SAM" id="Phobius"/>
    </source>
</evidence>
<comment type="caution">
    <text evidence="6">The sequence shown here is derived from an EMBL/GenBank/DDBJ whole genome shotgun (WGS) entry which is preliminary data.</text>
</comment>
<accession>A0ABS2CP48</accession>
<feature type="transmembrane region" description="Helical" evidence="4">
    <location>
        <begin position="134"/>
        <end position="153"/>
    </location>
</feature>
<dbReference type="PANTHER" id="PTHR24421:SF63">
    <property type="entry name" value="SENSOR HISTIDINE KINASE DESK"/>
    <property type="match status" value="1"/>
</dbReference>
<dbReference type="Gene3D" id="1.20.5.1930">
    <property type="match status" value="1"/>
</dbReference>
<keyword evidence="2" id="KW-0418">Kinase</keyword>
<dbReference type="InterPro" id="IPR050482">
    <property type="entry name" value="Sensor_HK_TwoCompSys"/>
</dbReference>
<organism evidence="6 7">
    <name type="scientific">Phycicoccus sonneratiae</name>
    <dbReference type="NCBI Taxonomy" id="2807628"/>
    <lineage>
        <taxon>Bacteria</taxon>
        <taxon>Bacillati</taxon>
        <taxon>Actinomycetota</taxon>
        <taxon>Actinomycetes</taxon>
        <taxon>Micrococcales</taxon>
        <taxon>Intrasporangiaceae</taxon>
        <taxon>Phycicoccus</taxon>
    </lineage>
</organism>
<keyword evidence="4" id="KW-1133">Transmembrane helix</keyword>
<gene>
    <name evidence="6" type="ORF">JQN70_12450</name>
</gene>
<reference evidence="6" key="1">
    <citation type="submission" date="2021-02" db="EMBL/GenBank/DDBJ databases">
        <title>Phycicoccus sp. MQZ13P-5T, whole genome shotgun sequence.</title>
        <authorList>
            <person name="Tuo L."/>
        </authorList>
    </citation>
    <scope>NUCLEOTIDE SEQUENCE</scope>
    <source>
        <strain evidence="6">MQZ13P-5</strain>
    </source>
</reference>
<dbReference type="RefSeq" id="WP_204131670.1">
    <property type="nucleotide sequence ID" value="NZ_JAFDVD010000013.1"/>
</dbReference>
<evidence type="ECO:0000259" key="5">
    <source>
        <dbReference type="Pfam" id="PF07730"/>
    </source>
</evidence>
<dbReference type="Pfam" id="PF07730">
    <property type="entry name" value="HisKA_3"/>
    <property type="match status" value="1"/>
</dbReference>
<dbReference type="Gene3D" id="3.30.565.10">
    <property type="entry name" value="Histidine kinase-like ATPase, C-terminal domain"/>
    <property type="match status" value="1"/>
</dbReference>
<dbReference type="SUPFAM" id="SSF55874">
    <property type="entry name" value="ATPase domain of HSP90 chaperone/DNA topoisomerase II/histidine kinase"/>
    <property type="match status" value="1"/>
</dbReference>
<dbReference type="PANTHER" id="PTHR24421">
    <property type="entry name" value="NITRATE/NITRITE SENSOR PROTEIN NARX-RELATED"/>
    <property type="match status" value="1"/>
</dbReference>
<sequence>MRVRGSADARIAVVASWAVVLVVLVQGTLSMLTQVSTELGPVQRGVGVVGGLVGAGFFLLVQRRTLRDAAVPGWVPWVTVLAAGAAFVAGAWLAAALVFGTVGLLLSGRRLAAAGVGFTVALGAFMLREGVNPFLASFLLVVVAAIGLLLYVLTRLALVVAELARARETVARLRVDEERHRISRDLHDVLGRTLVAVGLRVQTASRLLDRDPARCREQLDEVTRMVGEGRSQLRGLTGGGSVTGFQDELDAARDILERLGVRCSVDTGAAAAPAALDGLGARVLRECVTNVLKHARASWVEVGVHEEAGAVVLVVVNDGASASAGHRGTGLADLAARASAAGGALEAGHEPSGRFRVRCRVPASVPAPAHDAAGAPA</sequence>
<proteinExistence type="predicted"/>
<feature type="transmembrane region" description="Helical" evidence="4">
    <location>
        <begin position="12"/>
        <end position="32"/>
    </location>
</feature>
<evidence type="ECO:0000256" key="1">
    <source>
        <dbReference type="ARBA" id="ARBA00022679"/>
    </source>
</evidence>
<keyword evidence="4" id="KW-0812">Transmembrane</keyword>
<protein>
    <recommendedName>
        <fullName evidence="5">Signal transduction histidine kinase subgroup 3 dimerisation and phosphoacceptor domain-containing protein</fullName>
    </recommendedName>
</protein>
<keyword evidence="1" id="KW-0808">Transferase</keyword>
<feature type="transmembrane region" description="Helical" evidence="4">
    <location>
        <begin position="44"/>
        <end position="62"/>
    </location>
</feature>
<keyword evidence="7" id="KW-1185">Reference proteome</keyword>
<dbReference type="InterPro" id="IPR036890">
    <property type="entry name" value="HATPase_C_sf"/>
</dbReference>
<name>A0ABS2CP48_9MICO</name>
<keyword evidence="4" id="KW-0472">Membrane</keyword>
<evidence type="ECO:0000313" key="7">
    <source>
        <dbReference type="Proteomes" id="UP001430172"/>
    </source>
</evidence>
<feature type="domain" description="Signal transduction histidine kinase subgroup 3 dimerisation and phosphoacceptor" evidence="5">
    <location>
        <begin position="178"/>
        <end position="236"/>
    </location>
</feature>
<keyword evidence="3" id="KW-0902">Two-component regulatory system</keyword>
<evidence type="ECO:0000256" key="3">
    <source>
        <dbReference type="ARBA" id="ARBA00023012"/>
    </source>
</evidence>
<evidence type="ECO:0000313" key="6">
    <source>
        <dbReference type="EMBL" id="MBM6401203.1"/>
    </source>
</evidence>
<dbReference type="EMBL" id="JAFDVD010000013">
    <property type="protein sequence ID" value="MBM6401203.1"/>
    <property type="molecule type" value="Genomic_DNA"/>
</dbReference>
<evidence type="ECO:0000256" key="2">
    <source>
        <dbReference type="ARBA" id="ARBA00022777"/>
    </source>
</evidence>
<feature type="transmembrane region" description="Helical" evidence="4">
    <location>
        <begin position="74"/>
        <end position="99"/>
    </location>
</feature>
<feature type="transmembrane region" description="Helical" evidence="4">
    <location>
        <begin position="111"/>
        <end position="127"/>
    </location>
</feature>
<dbReference type="Proteomes" id="UP001430172">
    <property type="component" value="Unassembled WGS sequence"/>
</dbReference>
<dbReference type="InterPro" id="IPR011712">
    <property type="entry name" value="Sig_transdc_His_kin_sub3_dim/P"/>
</dbReference>